<comment type="caution">
    <text evidence="2">The sequence shown here is derived from an EMBL/GenBank/DDBJ whole genome shotgun (WGS) entry which is preliminary data.</text>
</comment>
<evidence type="ECO:0000256" key="1">
    <source>
        <dbReference type="SAM" id="Coils"/>
    </source>
</evidence>
<accession>A0A1R2C589</accession>
<dbReference type="AlphaFoldDB" id="A0A1R2C589"/>
<dbReference type="Proteomes" id="UP000187209">
    <property type="component" value="Unassembled WGS sequence"/>
</dbReference>
<evidence type="ECO:0000313" key="2">
    <source>
        <dbReference type="EMBL" id="OMJ84183.1"/>
    </source>
</evidence>
<proteinExistence type="predicted"/>
<sequence length="474" mass="55710">MLSIQDATNRKAPTTVNFSTSINSNMRAKVISEALPLLKANIKCREIWQALQIADYKKEGVLNEPALEVLLEKQGKNLQDLLAVKTTEEILDLLDEEELGFLNEDEQILIFSVIKERMQRVAYDLCNIYEYGLYKEMMKAIRALETDIIEYQGVLRRRTYEKEMDIYRQIGVEKLENFERYWAQMFEDFETSCQERMSRLIDLHIRQLEELDLELERNFDILKIKPKPEMRNLQMQEKLFAFNERYAEAHQIRTELKVIEISEQNRVENEIMKEKEKRRKKMIKRHRVEVEQLRAKNQTNKNKLLISYEQEKIRLQKEIKLHNHDIKRNQNLASRLAIKTGKTRDELRRIKQNARNLQNFLKDIKRHKTARVNLESPMTANLNKKPTMQGSFSMTSTNIGQRTIQVNTQSLTRFGIKSDATGTDRPVNVAPGYLNSTSFSAKTGKLLQQSRKEKNSLPSIAALYNEKLEPIENI</sequence>
<name>A0A1R2C589_9CILI</name>
<keyword evidence="1" id="KW-0175">Coiled coil</keyword>
<reference evidence="2 3" key="1">
    <citation type="submission" date="2016-11" db="EMBL/GenBank/DDBJ databases">
        <title>The macronuclear genome of Stentor coeruleus: a giant cell with tiny introns.</title>
        <authorList>
            <person name="Slabodnick M."/>
            <person name="Ruby J.G."/>
            <person name="Reiff S.B."/>
            <person name="Swart E.C."/>
            <person name="Gosai S."/>
            <person name="Prabakaran S."/>
            <person name="Witkowska E."/>
            <person name="Larue G.E."/>
            <person name="Fisher S."/>
            <person name="Freeman R.M."/>
            <person name="Gunawardena J."/>
            <person name="Chu W."/>
            <person name="Stover N.A."/>
            <person name="Gregory B.D."/>
            <person name="Nowacki M."/>
            <person name="Derisi J."/>
            <person name="Roy S.W."/>
            <person name="Marshall W.F."/>
            <person name="Sood P."/>
        </authorList>
    </citation>
    <scope>NUCLEOTIDE SEQUENCE [LARGE SCALE GENOMIC DNA]</scope>
    <source>
        <strain evidence="2">WM001</strain>
    </source>
</reference>
<organism evidence="2 3">
    <name type="scientific">Stentor coeruleus</name>
    <dbReference type="NCBI Taxonomy" id="5963"/>
    <lineage>
        <taxon>Eukaryota</taxon>
        <taxon>Sar</taxon>
        <taxon>Alveolata</taxon>
        <taxon>Ciliophora</taxon>
        <taxon>Postciliodesmatophora</taxon>
        <taxon>Heterotrichea</taxon>
        <taxon>Heterotrichida</taxon>
        <taxon>Stentoridae</taxon>
        <taxon>Stentor</taxon>
    </lineage>
</organism>
<keyword evidence="3" id="KW-1185">Reference proteome</keyword>
<evidence type="ECO:0000313" key="3">
    <source>
        <dbReference type="Proteomes" id="UP000187209"/>
    </source>
</evidence>
<feature type="coiled-coil region" evidence="1">
    <location>
        <begin position="283"/>
        <end position="367"/>
    </location>
</feature>
<protein>
    <submittedName>
        <fullName evidence="2">Uncharacterized protein</fullName>
    </submittedName>
</protein>
<dbReference type="OrthoDB" id="311214at2759"/>
<dbReference type="EMBL" id="MPUH01000277">
    <property type="protein sequence ID" value="OMJ84183.1"/>
    <property type="molecule type" value="Genomic_DNA"/>
</dbReference>
<gene>
    <name evidence="2" type="ORF">SteCoe_14735</name>
</gene>